<dbReference type="EMBL" id="ML995827">
    <property type="protein sequence ID" value="KAF2770274.1"/>
    <property type="molecule type" value="Genomic_DNA"/>
</dbReference>
<accession>A0A6G1LDN4</accession>
<name>A0A6G1LDN4_9PEZI</name>
<evidence type="ECO:0000313" key="2">
    <source>
        <dbReference type="Proteomes" id="UP000799436"/>
    </source>
</evidence>
<gene>
    <name evidence="1" type="ORF">EJ03DRAFT_78105</name>
</gene>
<proteinExistence type="predicted"/>
<organism evidence="1 2">
    <name type="scientific">Teratosphaeria nubilosa</name>
    <dbReference type="NCBI Taxonomy" id="161662"/>
    <lineage>
        <taxon>Eukaryota</taxon>
        <taxon>Fungi</taxon>
        <taxon>Dikarya</taxon>
        <taxon>Ascomycota</taxon>
        <taxon>Pezizomycotina</taxon>
        <taxon>Dothideomycetes</taxon>
        <taxon>Dothideomycetidae</taxon>
        <taxon>Mycosphaerellales</taxon>
        <taxon>Teratosphaeriaceae</taxon>
        <taxon>Teratosphaeria</taxon>
    </lineage>
</organism>
<evidence type="ECO:0000313" key="1">
    <source>
        <dbReference type="EMBL" id="KAF2770274.1"/>
    </source>
</evidence>
<dbReference type="Proteomes" id="UP000799436">
    <property type="component" value="Unassembled WGS sequence"/>
</dbReference>
<reference evidence="1" key="1">
    <citation type="journal article" date="2020" name="Stud. Mycol.">
        <title>101 Dothideomycetes genomes: a test case for predicting lifestyles and emergence of pathogens.</title>
        <authorList>
            <person name="Haridas S."/>
            <person name="Albert R."/>
            <person name="Binder M."/>
            <person name="Bloem J."/>
            <person name="Labutti K."/>
            <person name="Salamov A."/>
            <person name="Andreopoulos B."/>
            <person name="Baker S."/>
            <person name="Barry K."/>
            <person name="Bills G."/>
            <person name="Bluhm B."/>
            <person name="Cannon C."/>
            <person name="Castanera R."/>
            <person name="Culley D."/>
            <person name="Daum C."/>
            <person name="Ezra D."/>
            <person name="Gonzalez J."/>
            <person name="Henrissat B."/>
            <person name="Kuo A."/>
            <person name="Liang C."/>
            <person name="Lipzen A."/>
            <person name="Lutzoni F."/>
            <person name="Magnuson J."/>
            <person name="Mondo S."/>
            <person name="Nolan M."/>
            <person name="Ohm R."/>
            <person name="Pangilinan J."/>
            <person name="Park H.-J."/>
            <person name="Ramirez L."/>
            <person name="Alfaro M."/>
            <person name="Sun H."/>
            <person name="Tritt A."/>
            <person name="Yoshinaga Y."/>
            <person name="Zwiers L.-H."/>
            <person name="Turgeon B."/>
            <person name="Goodwin S."/>
            <person name="Spatafora J."/>
            <person name="Crous P."/>
            <person name="Grigoriev I."/>
        </authorList>
    </citation>
    <scope>NUCLEOTIDE SEQUENCE</scope>
    <source>
        <strain evidence="1">CBS 116005</strain>
    </source>
</reference>
<dbReference type="AlphaFoldDB" id="A0A6G1LDN4"/>
<sequence>MGELTALFVSPQTPSSSVINRIDHIDDRALTRAARILSDSGTTTTFLESSLSLWTDFVSSDVSRTMTLPLVEMFPSPAKSSQMTDNRCRSSLGSAAGGGNGGITSMVSSRLWLCIRGDGAALKVWDRFRRRAWQSSRATIRMISGIATQGTVMAAILAECDRDLVLSACCADSWKGALLGSGSASFWMVNRGAICNF</sequence>
<keyword evidence="2" id="KW-1185">Reference proteome</keyword>
<protein>
    <submittedName>
        <fullName evidence="1">Uncharacterized protein</fullName>
    </submittedName>
</protein>